<dbReference type="PIRSF" id="PIRSF014972">
    <property type="entry name" value="FlK"/>
    <property type="match status" value="1"/>
</dbReference>
<feature type="domain" description="Fluoroacetyl-CoA-specific thioesterase-like" evidence="1">
    <location>
        <begin position="17"/>
        <end position="116"/>
    </location>
</feature>
<dbReference type="SUPFAM" id="SSF54637">
    <property type="entry name" value="Thioesterase/thiol ester dehydrase-isomerase"/>
    <property type="match status" value="1"/>
</dbReference>
<dbReference type="AlphaFoldDB" id="A0A3B0SFB1"/>
<gene>
    <name evidence="2" type="ORF">MNBD_ACTINO01-275</name>
</gene>
<reference evidence="2" key="1">
    <citation type="submission" date="2018-06" db="EMBL/GenBank/DDBJ databases">
        <authorList>
            <person name="Zhirakovskaya E."/>
        </authorList>
    </citation>
    <scope>NUCLEOTIDE SEQUENCE</scope>
</reference>
<dbReference type="Pfam" id="PF22636">
    <property type="entry name" value="FlK"/>
    <property type="match status" value="1"/>
</dbReference>
<accession>A0A3B0SFB1</accession>
<dbReference type="InterPro" id="IPR029069">
    <property type="entry name" value="HotDog_dom_sf"/>
</dbReference>
<evidence type="ECO:0000259" key="1">
    <source>
        <dbReference type="Pfam" id="PF22636"/>
    </source>
</evidence>
<dbReference type="InterPro" id="IPR025540">
    <property type="entry name" value="FlK"/>
</dbReference>
<name>A0A3B0SFB1_9ZZZZ</name>
<protein>
    <recommendedName>
        <fullName evidence="1">Fluoroacetyl-CoA-specific thioesterase-like domain-containing protein</fullName>
    </recommendedName>
</protein>
<dbReference type="Gene3D" id="3.10.129.10">
    <property type="entry name" value="Hotdog Thioesterase"/>
    <property type="match status" value="1"/>
</dbReference>
<dbReference type="PANTHER" id="PTHR36934">
    <property type="entry name" value="BLR0278 PROTEIN"/>
    <property type="match status" value="1"/>
</dbReference>
<dbReference type="PANTHER" id="PTHR36934:SF1">
    <property type="entry name" value="THIOESTERASE DOMAIN-CONTAINING PROTEIN"/>
    <property type="match status" value="1"/>
</dbReference>
<organism evidence="2">
    <name type="scientific">hydrothermal vent metagenome</name>
    <dbReference type="NCBI Taxonomy" id="652676"/>
    <lineage>
        <taxon>unclassified sequences</taxon>
        <taxon>metagenomes</taxon>
        <taxon>ecological metagenomes</taxon>
    </lineage>
</organism>
<dbReference type="InterPro" id="IPR054485">
    <property type="entry name" value="FlK-like_dom"/>
</dbReference>
<proteinExistence type="predicted"/>
<dbReference type="EMBL" id="UOEI01000403">
    <property type="protein sequence ID" value="VAW04645.1"/>
    <property type="molecule type" value="Genomic_DNA"/>
</dbReference>
<sequence length="131" mass="13217">MVEPGTSASIPFVADDATTAIALGSGDVAVLGTPKVVALIEEAAVAALSGQLEESSTTVGTHISVDHLAPTAVGATVVATATVTAAEGRTISFTATVTESDKVVARGTHTRAIVDRSRFESAVRRPTADSR</sequence>
<evidence type="ECO:0000313" key="2">
    <source>
        <dbReference type="EMBL" id="VAW04645.1"/>
    </source>
</evidence>